<dbReference type="STRING" id="1960309.SAMN03159343_0534"/>
<dbReference type="AlphaFoldDB" id="A0A1G4XCA5"/>
<reference evidence="2" key="1">
    <citation type="submission" date="2016-10" db="EMBL/GenBank/DDBJ databases">
        <authorList>
            <person name="Varghese N."/>
            <person name="Submissions S."/>
        </authorList>
    </citation>
    <scope>NUCLEOTIDE SEQUENCE [LARGE SCALE GENOMIC DNA]</scope>
    <source>
        <strain evidence="2">DSM 45722</strain>
    </source>
</reference>
<dbReference type="InterPro" id="IPR054058">
    <property type="entry name" value="HTH_67"/>
</dbReference>
<evidence type="ECO:0000313" key="2">
    <source>
        <dbReference type="Proteomes" id="UP000198981"/>
    </source>
</evidence>
<dbReference type="NCBIfam" id="NF047719">
    <property type="entry name" value="SCO6745_fam_HTH"/>
    <property type="match status" value="1"/>
</dbReference>
<keyword evidence="2" id="KW-1185">Reference proteome</keyword>
<dbReference type="RefSeq" id="WP_092799381.1">
    <property type="nucleotide sequence ID" value="NZ_FMUH01000001.1"/>
</dbReference>
<dbReference type="EMBL" id="FMUH01000001">
    <property type="protein sequence ID" value="SCX38903.1"/>
    <property type="molecule type" value="Genomic_DNA"/>
</dbReference>
<name>A0A1G4XCA5_9ACTN</name>
<dbReference type="OrthoDB" id="157052at2"/>
<gene>
    <name evidence="1" type="ORF">SAMN03159343_0534</name>
</gene>
<dbReference type="Proteomes" id="UP000198981">
    <property type="component" value="Unassembled WGS sequence"/>
</dbReference>
<organism evidence="1 2">
    <name type="scientific">Klenkia marina</name>
    <dbReference type="NCBI Taxonomy" id="1960309"/>
    <lineage>
        <taxon>Bacteria</taxon>
        <taxon>Bacillati</taxon>
        <taxon>Actinomycetota</taxon>
        <taxon>Actinomycetes</taxon>
        <taxon>Geodermatophilales</taxon>
        <taxon>Geodermatophilaceae</taxon>
        <taxon>Klenkia</taxon>
    </lineage>
</organism>
<accession>A0A1G4XCA5</accession>
<evidence type="ECO:0008006" key="3">
    <source>
        <dbReference type="Google" id="ProtNLM"/>
    </source>
</evidence>
<sequence>MTVTPALARRAWGTLETLHVTGFFAPEVNAAYDRFAVPATRAGYFAARASAFGPCAPELVVSTFYVFAPQLVRAAVPAVWDAAPPADWAAARREGVATRLHDVLGEPDVAEAVELAREACAGLTPAGRPIYAAWSAVEWPEDPLLQLWHAGLLLREHRGDGHVTALLSAGLDPVEALVTGGLASGSTEFVRTTRGWSDDEWAAGTERLRARGLVDDDGLTQAGRDLRDDVETVTDFLAVEGWAHLGEERLHRLVELVTPLRQRMLDSGTLPDWIRSRG</sequence>
<evidence type="ECO:0000313" key="1">
    <source>
        <dbReference type="EMBL" id="SCX38903.1"/>
    </source>
</evidence>
<proteinExistence type="predicted"/>
<dbReference type="Pfam" id="PF21863">
    <property type="entry name" value="HTH_67"/>
    <property type="match status" value="1"/>
</dbReference>
<protein>
    <recommendedName>
        <fullName evidence="3">SalK</fullName>
    </recommendedName>
</protein>